<dbReference type="EMBL" id="QNUL01000004">
    <property type="protein sequence ID" value="REA62800.1"/>
    <property type="molecule type" value="Genomic_DNA"/>
</dbReference>
<comment type="caution">
    <text evidence="2">The sequence shown here is derived from an EMBL/GenBank/DDBJ whole genome shotgun (WGS) entry which is preliminary data.</text>
</comment>
<name>A0A3D8YE48_9BACT</name>
<dbReference type="PANTHER" id="PTHR16320:SF1">
    <property type="entry name" value="SPHINGOMYELINASE DDB_G0288017"/>
    <property type="match status" value="1"/>
</dbReference>
<dbReference type="PANTHER" id="PTHR16320">
    <property type="entry name" value="SPHINGOMYELINASE FAMILY MEMBER"/>
    <property type="match status" value="1"/>
</dbReference>
<dbReference type="Gene3D" id="3.60.10.10">
    <property type="entry name" value="Endonuclease/exonuclease/phosphatase"/>
    <property type="match status" value="1"/>
</dbReference>
<dbReference type="InterPro" id="IPR036691">
    <property type="entry name" value="Endo/exonu/phosph_ase_sf"/>
</dbReference>
<dbReference type="Proteomes" id="UP000256373">
    <property type="component" value="Unassembled WGS sequence"/>
</dbReference>
<dbReference type="GO" id="GO:0004767">
    <property type="term" value="F:sphingomyelin phosphodiesterase activity"/>
    <property type="evidence" value="ECO:0007669"/>
    <property type="project" value="InterPro"/>
</dbReference>
<dbReference type="InterPro" id="IPR005135">
    <property type="entry name" value="Endo/exonuclease/phosphatase"/>
</dbReference>
<reference evidence="2 3" key="1">
    <citation type="submission" date="2018-07" db="EMBL/GenBank/DDBJ databases">
        <title>Dyadobacter roseus sp. nov., isolated from rose rhizosphere soil.</title>
        <authorList>
            <person name="Chen L."/>
        </authorList>
    </citation>
    <scope>NUCLEOTIDE SEQUENCE [LARGE SCALE GENOMIC DNA]</scope>
    <source>
        <strain evidence="2 3">RS19</strain>
    </source>
</reference>
<keyword evidence="2" id="KW-0378">Hydrolase</keyword>
<evidence type="ECO:0000313" key="2">
    <source>
        <dbReference type="EMBL" id="REA62800.1"/>
    </source>
</evidence>
<dbReference type="SUPFAM" id="SSF56219">
    <property type="entry name" value="DNase I-like"/>
    <property type="match status" value="1"/>
</dbReference>
<accession>A0A3D8YE48</accession>
<evidence type="ECO:0000313" key="3">
    <source>
        <dbReference type="Proteomes" id="UP000256373"/>
    </source>
</evidence>
<keyword evidence="2" id="KW-0540">Nuclease</keyword>
<dbReference type="InterPro" id="IPR038772">
    <property type="entry name" value="Sph/SMPD2-like"/>
</dbReference>
<evidence type="ECO:0000259" key="1">
    <source>
        <dbReference type="Pfam" id="PF03372"/>
    </source>
</evidence>
<sequence length="341" mass="38335">MGSKPDQMSLKLTVRNRAVLQVAMAFVFLIIPLTGWEVVSARENIPVHSSTNGLQGCDTLRCGSFSVLTYNIAGLPEIISSAKTKRASSIARIGRLINQFDVVNVQEDFNYNKYLYHSGNSHSFRTKTKGKVPFGDGLNTLSHYPVHQTVRIPWSHCTGADCLTPKGFTYSRLQIAKDQFIDLYNVHTNAYNHPSAAAARRENIRQLSAFIEKKSANQAVIIMGDLNAHYDFHLDNLPELLSKNNLKDAWLELGRQKLPVVTTRLPDDRILQVNNQTESIDKILYRSNDQVKLLVSDYQVQHQLFKNESDIPLSDHHPVGIVFSWQLLGSSAYENGLTALK</sequence>
<keyword evidence="3" id="KW-1185">Reference proteome</keyword>
<protein>
    <submittedName>
        <fullName evidence="2">Endonuclease</fullName>
    </submittedName>
</protein>
<feature type="domain" description="Endonuclease/exonuclease/phosphatase" evidence="1">
    <location>
        <begin position="68"/>
        <end position="316"/>
    </location>
</feature>
<proteinExistence type="predicted"/>
<dbReference type="GO" id="GO:0005737">
    <property type="term" value="C:cytoplasm"/>
    <property type="evidence" value="ECO:0007669"/>
    <property type="project" value="TreeGrafter"/>
</dbReference>
<organism evidence="2 3">
    <name type="scientific">Dyadobacter luteus</name>
    <dbReference type="NCBI Taxonomy" id="2259619"/>
    <lineage>
        <taxon>Bacteria</taxon>
        <taxon>Pseudomonadati</taxon>
        <taxon>Bacteroidota</taxon>
        <taxon>Cytophagia</taxon>
        <taxon>Cytophagales</taxon>
        <taxon>Spirosomataceae</taxon>
        <taxon>Dyadobacter</taxon>
    </lineage>
</organism>
<dbReference type="AlphaFoldDB" id="A0A3D8YE48"/>
<keyword evidence="2" id="KW-0255">Endonuclease</keyword>
<dbReference type="GO" id="GO:0004519">
    <property type="term" value="F:endonuclease activity"/>
    <property type="evidence" value="ECO:0007669"/>
    <property type="project" value="UniProtKB-KW"/>
</dbReference>
<gene>
    <name evidence="2" type="ORF">DSL64_07715</name>
</gene>
<dbReference type="Pfam" id="PF03372">
    <property type="entry name" value="Exo_endo_phos"/>
    <property type="match status" value="1"/>
</dbReference>